<dbReference type="AlphaFoldDB" id="A0A9K3LIN0"/>
<organism evidence="2 3">
    <name type="scientific">Nitzschia inconspicua</name>
    <dbReference type="NCBI Taxonomy" id="303405"/>
    <lineage>
        <taxon>Eukaryota</taxon>
        <taxon>Sar</taxon>
        <taxon>Stramenopiles</taxon>
        <taxon>Ochrophyta</taxon>
        <taxon>Bacillariophyta</taxon>
        <taxon>Bacillariophyceae</taxon>
        <taxon>Bacillariophycidae</taxon>
        <taxon>Bacillariales</taxon>
        <taxon>Bacillariaceae</taxon>
        <taxon>Nitzschia</taxon>
    </lineage>
</organism>
<comment type="caution">
    <text evidence="2">The sequence shown here is derived from an EMBL/GenBank/DDBJ whole genome shotgun (WGS) entry which is preliminary data.</text>
</comment>
<keyword evidence="1" id="KW-0812">Transmembrane</keyword>
<feature type="transmembrane region" description="Helical" evidence="1">
    <location>
        <begin position="137"/>
        <end position="157"/>
    </location>
</feature>
<reference evidence="2" key="2">
    <citation type="submission" date="2021-04" db="EMBL/GenBank/DDBJ databases">
        <authorList>
            <person name="Podell S."/>
        </authorList>
    </citation>
    <scope>NUCLEOTIDE SEQUENCE</scope>
    <source>
        <strain evidence="2">Hildebrandi</strain>
    </source>
</reference>
<name>A0A9K3LIN0_9STRA</name>
<accession>A0A9K3LIN0</accession>
<evidence type="ECO:0000256" key="1">
    <source>
        <dbReference type="SAM" id="Phobius"/>
    </source>
</evidence>
<evidence type="ECO:0000313" key="2">
    <source>
        <dbReference type="EMBL" id="KAG7362768.1"/>
    </source>
</evidence>
<keyword evidence="1" id="KW-0472">Membrane</keyword>
<dbReference type="Proteomes" id="UP000693970">
    <property type="component" value="Unassembled WGS sequence"/>
</dbReference>
<dbReference type="EMBL" id="JAGRRH010000010">
    <property type="protein sequence ID" value="KAG7362768.1"/>
    <property type="molecule type" value="Genomic_DNA"/>
</dbReference>
<keyword evidence="1" id="KW-1133">Transmembrane helix</keyword>
<proteinExistence type="predicted"/>
<protein>
    <submittedName>
        <fullName evidence="2">Uncharacterized protein</fullName>
    </submittedName>
</protein>
<sequence>MSEDEQELAKQCLQLHFTASAGATLLTERNILSLRYSSDQLAYLSRVHRDAVFGLTSNASTADRLISTFAKRKDVSWMMVTFDPREGILLQSTATERKQILKVQKDDKDYTRFQRLHTENKLSASQKLLLIFLHSKWSGLGFLVLLQALLAHFLGIIMKEEFARKEFECIDVQNLKFLSQKDRSWVSIHDHDHPMVIEAKHLYELTWVQKRVAVKGVPLPLVTVDDVADPAAHEVHHHVPDAIRDLQLSQQNAATVIDQENDTRWERWVALLRSSSNLASGCRDVLDVIDTFMEEMHLEVTATVASRQGDTKKRVSEIAFPVTRRARQRVEKRKKNRGQY</sequence>
<gene>
    <name evidence="2" type="ORF">IV203_026128</name>
</gene>
<reference evidence="2" key="1">
    <citation type="journal article" date="2021" name="Sci. Rep.">
        <title>Diploid genomic architecture of Nitzschia inconspicua, an elite biomass production diatom.</title>
        <authorList>
            <person name="Oliver A."/>
            <person name="Podell S."/>
            <person name="Pinowska A."/>
            <person name="Traller J.C."/>
            <person name="Smith S.R."/>
            <person name="McClure R."/>
            <person name="Beliaev A."/>
            <person name="Bohutskyi P."/>
            <person name="Hill E.A."/>
            <person name="Rabines A."/>
            <person name="Zheng H."/>
            <person name="Allen L.Z."/>
            <person name="Kuo A."/>
            <person name="Grigoriev I.V."/>
            <person name="Allen A.E."/>
            <person name="Hazlebeck D."/>
            <person name="Allen E.E."/>
        </authorList>
    </citation>
    <scope>NUCLEOTIDE SEQUENCE</scope>
    <source>
        <strain evidence="2">Hildebrandi</strain>
    </source>
</reference>
<keyword evidence="3" id="KW-1185">Reference proteome</keyword>
<evidence type="ECO:0000313" key="3">
    <source>
        <dbReference type="Proteomes" id="UP000693970"/>
    </source>
</evidence>